<evidence type="ECO:0000313" key="1">
    <source>
        <dbReference type="EMBL" id="CAB4740746.1"/>
    </source>
</evidence>
<proteinExistence type="predicted"/>
<organism evidence="1">
    <name type="scientific">freshwater metagenome</name>
    <dbReference type="NCBI Taxonomy" id="449393"/>
    <lineage>
        <taxon>unclassified sequences</taxon>
        <taxon>metagenomes</taxon>
        <taxon>ecological metagenomes</taxon>
    </lineage>
</organism>
<protein>
    <submittedName>
        <fullName evidence="1">Unannotated protein</fullName>
    </submittedName>
</protein>
<accession>A0A6J6T0R5</accession>
<dbReference type="EMBL" id="CAEZYF010000025">
    <property type="protein sequence ID" value="CAB4740746.1"/>
    <property type="molecule type" value="Genomic_DNA"/>
</dbReference>
<reference evidence="1" key="1">
    <citation type="submission" date="2020-05" db="EMBL/GenBank/DDBJ databases">
        <authorList>
            <person name="Chiriac C."/>
            <person name="Salcher M."/>
            <person name="Ghai R."/>
            <person name="Kavagutti S V."/>
        </authorList>
    </citation>
    <scope>NUCLEOTIDE SEQUENCE</scope>
</reference>
<gene>
    <name evidence="1" type="ORF">UFOPK2656_02880</name>
</gene>
<dbReference type="AlphaFoldDB" id="A0A6J6T0R5"/>
<sequence>MIHHADHVVAVIGDVQVAGAVQSEIAGLATQRCVGGGSAITGVTDRTGASKRRDKSGRVINPADHVVVVIVDVQVAGSIHDDIHRPVKCRVGGGSTITAVTHRTSASDSGDDSGRVVHPADHVVGAIGDVQIAGGGHGDPVRTVQFRDCRKAIITAVPGGTGASDSRDQAGRVIHPADHVVLFIGDVQIAGGVHRHVGDPANVCDGCHGAIRAVPPGTGPRNSGHDSGRVIDPTDHVVAAIGDVHVAGTIHGHAVEALELSEGGEAIITAVPDGAGASDRGDVADCGARWQRNCQGEECGCGNRGRKDPLDSHLWSFRQKGLAAQLMRHSETCDRTIDTVLDRSCHPHVGALDSAWKRRLHHRKGHCAARSWSGRRDPSIAPLVRFCGRVQIQRGPA</sequence>
<name>A0A6J6T0R5_9ZZZZ</name>